<dbReference type="Pfam" id="PF18182">
    <property type="entry name" value="mCpol"/>
    <property type="match status" value="1"/>
</dbReference>
<reference evidence="2 3" key="1">
    <citation type="submission" date="2016-03" db="EMBL/GenBank/DDBJ databases">
        <title>Genome sequence of Providencia stuartii strain, isolated from the salivary glands of larval Lucilia sericata.</title>
        <authorList>
            <person name="Yuan Y."/>
            <person name="Zhang Y."/>
            <person name="Fu S."/>
            <person name="Crippen T.L."/>
            <person name="Visi D."/>
            <person name="Benbow M.E."/>
            <person name="Allen M."/>
            <person name="Tomberlin J.K."/>
            <person name="Sze S.-H."/>
            <person name="Tarone A.M."/>
        </authorList>
    </citation>
    <scope>NUCLEOTIDE SEQUENCE [LARGE SCALE GENOMIC DNA]</scope>
    <source>
        <strain evidence="2 3">Crippen</strain>
    </source>
</reference>
<accession>A0A1S1HJX2</accession>
<dbReference type="AlphaFoldDB" id="A0A1S1HJX2"/>
<dbReference type="InterPro" id="IPR040942">
    <property type="entry name" value="Minimal_Cpol"/>
</dbReference>
<feature type="domain" description="Minimal CRISPR polymerase" evidence="1">
    <location>
        <begin position="3"/>
        <end position="114"/>
    </location>
</feature>
<dbReference type="Proteomes" id="UP000179588">
    <property type="component" value="Unassembled WGS sequence"/>
</dbReference>
<organism evidence="2 3">
    <name type="scientific">Providencia stuartii</name>
    <dbReference type="NCBI Taxonomy" id="588"/>
    <lineage>
        <taxon>Bacteria</taxon>
        <taxon>Pseudomonadati</taxon>
        <taxon>Pseudomonadota</taxon>
        <taxon>Gammaproteobacteria</taxon>
        <taxon>Enterobacterales</taxon>
        <taxon>Morganellaceae</taxon>
        <taxon>Providencia</taxon>
    </lineage>
</organism>
<dbReference type="EMBL" id="LVIE01000234">
    <property type="protein sequence ID" value="OHT22338.1"/>
    <property type="molecule type" value="Genomic_DNA"/>
</dbReference>
<evidence type="ECO:0000313" key="3">
    <source>
        <dbReference type="Proteomes" id="UP000179588"/>
    </source>
</evidence>
<evidence type="ECO:0000313" key="2">
    <source>
        <dbReference type="EMBL" id="OHT22338.1"/>
    </source>
</evidence>
<dbReference type="NCBIfam" id="NF033576">
    <property type="entry name" value="mCpol"/>
    <property type="match status" value="1"/>
</dbReference>
<comment type="caution">
    <text evidence="2">The sequence shown here is derived from an EMBL/GenBank/DDBJ whole genome shotgun (WGS) entry which is preliminary data.</text>
</comment>
<protein>
    <recommendedName>
        <fullName evidence="1">Minimal CRISPR polymerase domain-containing protein</fullName>
    </recommendedName>
</protein>
<evidence type="ECO:0000259" key="1">
    <source>
        <dbReference type="Pfam" id="PF18182"/>
    </source>
</evidence>
<gene>
    <name evidence="2" type="ORF">A3Q29_10990</name>
</gene>
<name>A0A1S1HJX2_PROST</name>
<keyword evidence="3" id="KW-1185">Reference proteome</keyword>
<sequence length="120" mass="13056">MVYVTIDGDDVGQKITSSYLSNDVMKLISINEYVNSATSKISEILAYNGFVIIFCAADGVAGYSFDDAVNIELLYSEIQENTDFGITFSMGVGNSLKDSFIALISAKSNGKNQFCNLMDM</sequence>
<proteinExistence type="predicted"/>